<organism evidence="1 2">
    <name type="scientific">Cytobacillus citreus</name>
    <dbReference type="NCBI Taxonomy" id="2833586"/>
    <lineage>
        <taxon>Bacteria</taxon>
        <taxon>Bacillati</taxon>
        <taxon>Bacillota</taxon>
        <taxon>Bacilli</taxon>
        <taxon>Bacillales</taxon>
        <taxon>Bacillaceae</taxon>
        <taxon>Cytobacillus</taxon>
    </lineage>
</organism>
<evidence type="ECO:0000313" key="1">
    <source>
        <dbReference type="EMBL" id="MBS4191755.1"/>
    </source>
</evidence>
<sequence>MSKLAYCNEGCNNQFYLEQFKSEQLPGNIEKVFFNCPHCDHEYICYYTDLETRKLQEQMQKLHKRFANPNENENKNKLIKQEAKLKKKIKAGMDKTKKRVEG</sequence>
<dbReference type="RefSeq" id="WP_213103166.1">
    <property type="nucleotide sequence ID" value="NZ_JAGYPM010000003.1"/>
</dbReference>
<protein>
    <recommendedName>
        <fullName evidence="3">Transglycosylase</fullName>
    </recommendedName>
</protein>
<comment type="caution">
    <text evidence="1">The sequence shown here is derived from an EMBL/GenBank/DDBJ whole genome shotgun (WGS) entry which is preliminary data.</text>
</comment>
<accession>A0ABS5NVA7</accession>
<dbReference type="EMBL" id="JAGYPM010000003">
    <property type="protein sequence ID" value="MBS4191755.1"/>
    <property type="molecule type" value="Genomic_DNA"/>
</dbReference>
<evidence type="ECO:0008006" key="3">
    <source>
        <dbReference type="Google" id="ProtNLM"/>
    </source>
</evidence>
<gene>
    <name evidence="1" type="ORF">KHA94_16315</name>
</gene>
<name>A0ABS5NVA7_9BACI</name>
<dbReference type="Proteomes" id="UP000681027">
    <property type="component" value="Unassembled WGS sequence"/>
</dbReference>
<proteinExistence type="predicted"/>
<reference evidence="1 2" key="1">
    <citation type="submission" date="2021-05" db="EMBL/GenBank/DDBJ databases">
        <title>Novel Bacillus species.</title>
        <authorList>
            <person name="Liu G."/>
        </authorList>
    </citation>
    <scope>NUCLEOTIDE SEQUENCE [LARGE SCALE GENOMIC DNA]</scope>
    <source>
        <strain evidence="1 2">FJAT-49705</strain>
    </source>
</reference>
<keyword evidence="2" id="KW-1185">Reference proteome</keyword>
<evidence type="ECO:0000313" key="2">
    <source>
        <dbReference type="Proteomes" id="UP000681027"/>
    </source>
</evidence>